<keyword evidence="6" id="KW-1185">Reference proteome</keyword>
<keyword evidence="1" id="KW-0805">Transcription regulation</keyword>
<dbReference type="Pfam" id="PF01047">
    <property type="entry name" value="MarR"/>
    <property type="match status" value="1"/>
</dbReference>
<gene>
    <name evidence="5" type="ORF">ENE74_10515</name>
</gene>
<dbReference type="OrthoDB" id="582199at2"/>
<keyword evidence="2" id="KW-0238">DNA-binding</keyword>
<dbReference type="SUPFAM" id="SSF46785">
    <property type="entry name" value="Winged helix' DNA-binding domain"/>
    <property type="match status" value="1"/>
</dbReference>
<dbReference type="Proteomes" id="UP000282977">
    <property type="component" value="Unassembled WGS sequence"/>
</dbReference>
<organism evidence="5 6">
    <name type="scientific">Sphingobium algorifonticola</name>
    <dbReference type="NCBI Taxonomy" id="2008318"/>
    <lineage>
        <taxon>Bacteria</taxon>
        <taxon>Pseudomonadati</taxon>
        <taxon>Pseudomonadota</taxon>
        <taxon>Alphaproteobacteria</taxon>
        <taxon>Sphingomonadales</taxon>
        <taxon>Sphingomonadaceae</taxon>
        <taxon>Sphingobium</taxon>
    </lineage>
</organism>
<evidence type="ECO:0000256" key="1">
    <source>
        <dbReference type="ARBA" id="ARBA00023015"/>
    </source>
</evidence>
<comment type="caution">
    <text evidence="5">The sequence shown here is derived from an EMBL/GenBank/DDBJ whole genome shotgun (WGS) entry which is preliminary data.</text>
</comment>
<dbReference type="AlphaFoldDB" id="A0A437J6T8"/>
<dbReference type="Gene3D" id="1.10.10.10">
    <property type="entry name" value="Winged helix-like DNA-binding domain superfamily/Winged helix DNA-binding domain"/>
    <property type="match status" value="1"/>
</dbReference>
<dbReference type="GO" id="GO:0003677">
    <property type="term" value="F:DNA binding"/>
    <property type="evidence" value="ECO:0007669"/>
    <property type="project" value="UniProtKB-KW"/>
</dbReference>
<evidence type="ECO:0000256" key="3">
    <source>
        <dbReference type="ARBA" id="ARBA00023163"/>
    </source>
</evidence>
<dbReference type="PANTHER" id="PTHR42756">
    <property type="entry name" value="TRANSCRIPTIONAL REGULATOR, MARR"/>
    <property type="match status" value="1"/>
</dbReference>
<sequence length="160" mass="18176">MTDHLGFYLSDIARLMRKHFDEAARDMGVTGAQWRVLFTLVRMPGINQGQIAERLEVEPITTCRMIDRLEQAGLVERRRDPADRRVWQIHLTAAAQPLLAELEAIADRMTAHSLRGFSPVETTQLRDMLDRLRTNLLEDLDQDARAIGDAASHGKEVHHG</sequence>
<dbReference type="RefSeq" id="WP_127690886.1">
    <property type="nucleotide sequence ID" value="NZ_RZUL01000003.1"/>
</dbReference>
<evidence type="ECO:0000259" key="4">
    <source>
        <dbReference type="PROSITE" id="PS50995"/>
    </source>
</evidence>
<evidence type="ECO:0000256" key="2">
    <source>
        <dbReference type="ARBA" id="ARBA00023125"/>
    </source>
</evidence>
<evidence type="ECO:0000313" key="6">
    <source>
        <dbReference type="Proteomes" id="UP000282977"/>
    </source>
</evidence>
<dbReference type="EMBL" id="RZUL01000003">
    <property type="protein sequence ID" value="RVT40888.1"/>
    <property type="molecule type" value="Genomic_DNA"/>
</dbReference>
<dbReference type="PRINTS" id="PR00598">
    <property type="entry name" value="HTHMARR"/>
</dbReference>
<protein>
    <submittedName>
        <fullName evidence="5">MarR family transcriptional regulator</fullName>
    </submittedName>
</protein>
<dbReference type="GO" id="GO:0003700">
    <property type="term" value="F:DNA-binding transcription factor activity"/>
    <property type="evidence" value="ECO:0007669"/>
    <property type="project" value="InterPro"/>
</dbReference>
<accession>A0A437J6T8</accession>
<dbReference type="InterPro" id="IPR000835">
    <property type="entry name" value="HTH_MarR-typ"/>
</dbReference>
<dbReference type="PANTHER" id="PTHR42756:SF1">
    <property type="entry name" value="TRANSCRIPTIONAL REPRESSOR OF EMRAB OPERON"/>
    <property type="match status" value="1"/>
</dbReference>
<keyword evidence="3" id="KW-0804">Transcription</keyword>
<reference evidence="5 6" key="1">
    <citation type="submission" date="2019-01" db="EMBL/GenBank/DDBJ databases">
        <authorList>
            <person name="Chen W.-M."/>
        </authorList>
    </citation>
    <scope>NUCLEOTIDE SEQUENCE [LARGE SCALE GENOMIC DNA]</scope>
    <source>
        <strain evidence="5 6">TLA-22</strain>
    </source>
</reference>
<dbReference type="PROSITE" id="PS50995">
    <property type="entry name" value="HTH_MARR_2"/>
    <property type="match status" value="1"/>
</dbReference>
<dbReference type="InterPro" id="IPR036388">
    <property type="entry name" value="WH-like_DNA-bd_sf"/>
</dbReference>
<name>A0A437J6T8_9SPHN</name>
<proteinExistence type="predicted"/>
<feature type="domain" description="HTH marR-type" evidence="4">
    <location>
        <begin position="2"/>
        <end position="134"/>
    </location>
</feature>
<dbReference type="InterPro" id="IPR036390">
    <property type="entry name" value="WH_DNA-bd_sf"/>
</dbReference>
<evidence type="ECO:0000313" key="5">
    <source>
        <dbReference type="EMBL" id="RVT40888.1"/>
    </source>
</evidence>
<dbReference type="SMART" id="SM00347">
    <property type="entry name" value="HTH_MARR"/>
    <property type="match status" value="1"/>
</dbReference>